<dbReference type="RefSeq" id="WP_119901137.1">
    <property type="nucleotide sequence ID" value="NZ_QNRC01000049.1"/>
</dbReference>
<comment type="caution">
    <text evidence="1">The sequence shown here is derived from an EMBL/GenBank/DDBJ whole genome shotgun (WGS) entry which is preliminary data.</text>
</comment>
<evidence type="ECO:0000313" key="1">
    <source>
        <dbReference type="EMBL" id="RJK99090.1"/>
    </source>
</evidence>
<reference evidence="2" key="1">
    <citation type="submission" date="2018-09" db="EMBL/GenBank/DDBJ databases">
        <title>Paracoccus onubensis nov. sp. a moderate halophilic bacterium isolated from Gruta de las Maravillas (Aracena, Spain).</title>
        <authorList>
            <person name="Jurado V."/>
            <person name="Gutierrez-Patricio S."/>
            <person name="Gonzalez-Pimentel J.L."/>
            <person name="Miller A.Z."/>
            <person name="Laiz L."/>
            <person name="Saiz-Jimenez C."/>
        </authorList>
    </citation>
    <scope>NUCLEOTIDE SEQUENCE [LARGE SCALE GENOMIC DNA]</scope>
    <source>
        <strain evidence="2">DSM 26381</strain>
    </source>
</reference>
<keyword evidence="2" id="KW-1185">Reference proteome</keyword>
<dbReference type="Pfam" id="PF13289">
    <property type="entry name" value="SIR2_2"/>
    <property type="match status" value="1"/>
</dbReference>
<dbReference type="AlphaFoldDB" id="A0A418ZRQ7"/>
<protein>
    <submittedName>
        <fullName evidence="1">Uncharacterized protein</fullName>
    </submittedName>
</protein>
<dbReference type="InterPro" id="IPR029035">
    <property type="entry name" value="DHS-like_NAD/FAD-binding_dom"/>
</dbReference>
<dbReference type="SUPFAM" id="SSF52467">
    <property type="entry name" value="DHS-like NAD/FAD-binding domain"/>
    <property type="match status" value="1"/>
</dbReference>
<evidence type="ECO:0000313" key="2">
    <source>
        <dbReference type="Proteomes" id="UP000283587"/>
    </source>
</evidence>
<dbReference type="OrthoDB" id="7357874at2"/>
<gene>
    <name evidence="1" type="ORF">D3P05_23440</name>
</gene>
<proteinExistence type="predicted"/>
<dbReference type="Proteomes" id="UP000283587">
    <property type="component" value="Unassembled WGS sequence"/>
</dbReference>
<dbReference type="EMBL" id="QZEW01000195">
    <property type="protein sequence ID" value="RJK99090.1"/>
    <property type="molecule type" value="Genomic_DNA"/>
</dbReference>
<name>A0A418ZRQ7_9RHOB</name>
<sequence length="188" mass="21489">MGAGHFSDAIIEASGVHKCISELNFPVIYTTNYDRNIERALHLNDKKARRIVNVKDFIKVEDDETQVIKLHGDFDDDDSIVLTETDYFKRLSFDSPLDIRLRSDVLARPVLFIGYSLSDINIRILLHKLWETWEASPYRSHKPEIYIFLPRPNEVEEAVLAKWGVTTIVGDDPDPAKSLESFLADLAS</sequence>
<accession>A0A418ZRQ7</accession>
<organism evidence="1 2">
    <name type="scientific">Paracoccus siganidrum</name>
    <dbReference type="NCBI Taxonomy" id="1276757"/>
    <lineage>
        <taxon>Bacteria</taxon>
        <taxon>Pseudomonadati</taxon>
        <taxon>Pseudomonadota</taxon>
        <taxon>Alphaproteobacteria</taxon>
        <taxon>Rhodobacterales</taxon>
        <taxon>Paracoccaceae</taxon>
        <taxon>Paracoccus</taxon>
    </lineage>
</organism>